<name>A0A0F9MMV0_9ZZZZ</name>
<dbReference type="EMBL" id="LAZR01005343">
    <property type="protein sequence ID" value="KKN00712.1"/>
    <property type="molecule type" value="Genomic_DNA"/>
</dbReference>
<comment type="caution">
    <text evidence="1">The sequence shown here is derived from an EMBL/GenBank/DDBJ whole genome shotgun (WGS) entry which is preliminary data.</text>
</comment>
<dbReference type="AlphaFoldDB" id="A0A0F9MMV0"/>
<evidence type="ECO:0000313" key="1">
    <source>
        <dbReference type="EMBL" id="KKN00712.1"/>
    </source>
</evidence>
<proteinExistence type="predicted"/>
<protein>
    <submittedName>
        <fullName evidence="1">Uncharacterized protein</fullName>
    </submittedName>
</protein>
<accession>A0A0F9MMV0</accession>
<reference evidence="1" key="1">
    <citation type="journal article" date="2015" name="Nature">
        <title>Complex archaea that bridge the gap between prokaryotes and eukaryotes.</title>
        <authorList>
            <person name="Spang A."/>
            <person name="Saw J.H."/>
            <person name="Jorgensen S.L."/>
            <person name="Zaremba-Niedzwiedzka K."/>
            <person name="Martijn J."/>
            <person name="Lind A.E."/>
            <person name="van Eijk R."/>
            <person name="Schleper C."/>
            <person name="Guy L."/>
            <person name="Ettema T.J."/>
        </authorList>
    </citation>
    <scope>NUCLEOTIDE SEQUENCE</scope>
</reference>
<gene>
    <name evidence="1" type="ORF">LCGC14_1135120</name>
</gene>
<organism evidence="1">
    <name type="scientific">marine sediment metagenome</name>
    <dbReference type="NCBI Taxonomy" id="412755"/>
    <lineage>
        <taxon>unclassified sequences</taxon>
        <taxon>metagenomes</taxon>
        <taxon>ecological metagenomes</taxon>
    </lineage>
</organism>
<sequence>MKDFTYYRDNKISLHISDYNWLENMGLRETQWILDTKWIIGHMTFKRWIGE</sequence>